<dbReference type="EMBL" id="LXQA010447901">
    <property type="protein sequence ID" value="MCI52477.1"/>
    <property type="molecule type" value="Genomic_DNA"/>
</dbReference>
<accession>A0A392SVL1</accession>
<dbReference type="AlphaFoldDB" id="A0A392SVL1"/>
<sequence>KQVSSTAPKTKNTFSSFTCSRVFTMLFTAASPAVVISLCCRPPHNMSLRCQSP</sequence>
<evidence type="ECO:0000313" key="1">
    <source>
        <dbReference type="EMBL" id="MCI52477.1"/>
    </source>
</evidence>
<reference evidence="1 2" key="1">
    <citation type="journal article" date="2018" name="Front. Plant Sci.">
        <title>Red Clover (Trifolium pratense) and Zigzag Clover (T. medium) - A Picture of Genomic Similarities and Differences.</title>
        <authorList>
            <person name="Dluhosova J."/>
            <person name="Istvanek J."/>
            <person name="Nedelnik J."/>
            <person name="Repkova J."/>
        </authorList>
    </citation>
    <scope>NUCLEOTIDE SEQUENCE [LARGE SCALE GENOMIC DNA]</scope>
    <source>
        <strain evidence="2">cv. 10/8</strain>
        <tissue evidence="1">Leaf</tissue>
    </source>
</reference>
<organism evidence="1 2">
    <name type="scientific">Trifolium medium</name>
    <dbReference type="NCBI Taxonomy" id="97028"/>
    <lineage>
        <taxon>Eukaryota</taxon>
        <taxon>Viridiplantae</taxon>
        <taxon>Streptophyta</taxon>
        <taxon>Embryophyta</taxon>
        <taxon>Tracheophyta</taxon>
        <taxon>Spermatophyta</taxon>
        <taxon>Magnoliopsida</taxon>
        <taxon>eudicotyledons</taxon>
        <taxon>Gunneridae</taxon>
        <taxon>Pentapetalae</taxon>
        <taxon>rosids</taxon>
        <taxon>fabids</taxon>
        <taxon>Fabales</taxon>
        <taxon>Fabaceae</taxon>
        <taxon>Papilionoideae</taxon>
        <taxon>50 kb inversion clade</taxon>
        <taxon>NPAAA clade</taxon>
        <taxon>Hologalegina</taxon>
        <taxon>IRL clade</taxon>
        <taxon>Trifolieae</taxon>
        <taxon>Trifolium</taxon>
    </lineage>
</organism>
<comment type="caution">
    <text evidence="1">The sequence shown here is derived from an EMBL/GenBank/DDBJ whole genome shotgun (WGS) entry which is preliminary data.</text>
</comment>
<keyword evidence="2" id="KW-1185">Reference proteome</keyword>
<feature type="non-terminal residue" evidence="1">
    <location>
        <position position="1"/>
    </location>
</feature>
<protein>
    <submittedName>
        <fullName evidence="1">Uncharacterized protein</fullName>
    </submittedName>
</protein>
<proteinExistence type="predicted"/>
<name>A0A392SVL1_9FABA</name>
<evidence type="ECO:0000313" key="2">
    <source>
        <dbReference type="Proteomes" id="UP000265520"/>
    </source>
</evidence>
<dbReference type="Proteomes" id="UP000265520">
    <property type="component" value="Unassembled WGS sequence"/>
</dbReference>